<feature type="compositionally biased region" description="Basic and acidic residues" evidence="1">
    <location>
        <begin position="714"/>
        <end position="726"/>
    </location>
</feature>
<evidence type="ECO:0000313" key="2">
    <source>
        <dbReference type="EMBL" id="MDP9925591.1"/>
    </source>
</evidence>
<reference evidence="2" key="1">
    <citation type="submission" date="2023-07" db="EMBL/GenBank/DDBJ databases">
        <title>Sorghum-associated microbial communities from plants grown in Nebraska, USA.</title>
        <authorList>
            <person name="Schachtman D."/>
        </authorList>
    </citation>
    <scope>NUCLEOTIDE SEQUENCE</scope>
    <source>
        <strain evidence="2">DS2795</strain>
    </source>
</reference>
<organism evidence="2 3">
    <name type="scientific">Variovorax boronicumulans</name>
    <dbReference type="NCBI Taxonomy" id="436515"/>
    <lineage>
        <taxon>Bacteria</taxon>
        <taxon>Pseudomonadati</taxon>
        <taxon>Pseudomonadota</taxon>
        <taxon>Betaproteobacteria</taxon>
        <taxon>Burkholderiales</taxon>
        <taxon>Comamonadaceae</taxon>
        <taxon>Variovorax</taxon>
    </lineage>
</organism>
<protein>
    <submittedName>
        <fullName evidence="2">Uncharacterized protein</fullName>
    </submittedName>
</protein>
<feature type="region of interest" description="Disordered" evidence="1">
    <location>
        <begin position="698"/>
        <end position="728"/>
    </location>
</feature>
<sequence>MSKNSSRKRKKQRTGRPRELRQDELVSSDAPDVEFERRRDALREFLCRFNALDVLVSIGVSELWLPNRSSQVKHLLALNIALATPEPAFARDVRLATYEQFCEFHAELQRLLSRFPMMEDFVTEADWGEVCVEAVQGFAPAFFGGSVERIPDFIEAFRVLRGDDPQALDDMHLALAIQAHIIRGVDADAVGHREHIDPGHLETPSAEFWGACSSALLSTADAPFVSFDTASPSLIAAELGFLRQPRSFAEFSNAVMTGSVVPVLAVRVGSRHVPISLRSGPSVVVDHWDAAPPAASPARALNLSRRVARFVSLRLRDRELMVGPLELPFQIDGRDWFVAAALMCGDRIQLVVPVQPQDLPAVGHIERRVKRLASQPKRWGLRLRDHGQVVEFRGADGSRPGAGHFDVLAVLAKVGTAPYRMVSPGKKVRVLGLPEFVTIFDSLEDVDELRRFWGYVDGLNPIVGGMSGVTDHFASFRDTDELLIGGATQPTFISLDPHWNSSWRFKSLSEFWESAPRHFPDGKATWVIDEMSDGLTVLRAKGPLALAWSGSAGTCTVQAILEVSDDVDPANGRLVELFVHCLADATTQRSALIDKSEPFLRDHIVVRCHADPDTLVEADQEPRSEVASRPLLNGWKIEPASRSDGLVVSVRVNLARLRTKLDQANDASFEAESLESLMIGICGLLGVQPSPEVLGRVRGTASRQPRFRMQTSRRTVDVPEHADPDLPKPQQYKLARRDLALVLKDQGVGAPSRHELEPAKLVINGARDALRKLVHTRIARFDRSKLLLFCIAQHDQVTAKYQHEVTRLQLSMKHQVSFDRKELLAKAHEELTTAGRNYRYLLECCFSLQALGNATVRSNDVVQLIADVDWLAVLYGASDTLHNDIDVGGLEVDDQFIPTVFFSEGREEQERLFLEEFAAAKLGIDLNEGDEVTSEQEDGVNLEAINEAFVADAGFSLSHLVQTLEVLSRWYSVGGAEDLQFSYQASPAAVARKLVERLPEVTTGMAERIVDFLTLDPAGIRKLAGKDTDEPDVPTWEHNKRVHRYLIRPLVEVQEDLLAWGAATVKRSSAIWLGTLTNGYLPADFAWPNVISQVRGIKAKLEAKLEVRAFEVCLRTTPFAIHGIDFKRRFPKEGFDDVGDFDVLAYWPARNLWLSVECKYNQPPFCLKDGRRLRERIFGAGKDHGQFQKIERRRVFLSQNVAQLRELLNWPEGAAGLKPRFLEVYVSRDIYWWMRNPPYVVPTEFVRVDALENWLRSRVGAAADLGRVDGM</sequence>
<dbReference type="AlphaFoldDB" id="A0AAW8E2M6"/>
<gene>
    <name evidence="2" type="ORF">J2W25_004634</name>
</gene>
<dbReference type="Proteomes" id="UP001244295">
    <property type="component" value="Unassembled WGS sequence"/>
</dbReference>
<accession>A0AAW8E2M6</accession>
<proteinExistence type="predicted"/>
<dbReference type="RefSeq" id="WP_307637811.1">
    <property type="nucleotide sequence ID" value="NZ_JAUSRR010000008.1"/>
</dbReference>
<feature type="compositionally biased region" description="Basic residues" evidence="1">
    <location>
        <begin position="1"/>
        <end position="15"/>
    </location>
</feature>
<name>A0AAW8E2M6_9BURK</name>
<comment type="caution">
    <text evidence="2">The sequence shown here is derived from an EMBL/GenBank/DDBJ whole genome shotgun (WGS) entry which is preliminary data.</text>
</comment>
<evidence type="ECO:0000256" key="1">
    <source>
        <dbReference type="SAM" id="MobiDB-lite"/>
    </source>
</evidence>
<dbReference type="EMBL" id="JAUSRR010000008">
    <property type="protein sequence ID" value="MDP9925591.1"/>
    <property type="molecule type" value="Genomic_DNA"/>
</dbReference>
<evidence type="ECO:0000313" key="3">
    <source>
        <dbReference type="Proteomes" id="UP001244295"/>
    </source>
</evidence>
<feature type="region of interest" description="Disordered" evidence="1">
    <location>
        <begin position="1"/>
        <end position="26"/>
    </location>
</feature>